<dbReference type="EMBL" id="CP025570">
    <property type="protein sequence ID" value="AZZ39752.1"/>
    <property type="molecule type" value="Genomic_DNA"/>
</dbReference>
<evidence type="ECO:0000259" key="5">
    <source>
        <dbReference type="Pfam" id="PF03668"/>
    </source>
</evidence>
<dbReference type="InterPro" id="IPR005337">
    <property type="entry name" value="RapZ-like"/>
</dbReference>
<dbReference type="NCBIfam" id="NF003828">
    <property type="entry name" value="PRK05416.1"/>
    <property type="match status" value="1"/>
</dbReference>
<dbReference type="EMBL" id="LR134473">
    <property type="protein sequence ID" value="VEI02485.1"/>
    <property type="molecule type" value="Genomic_DNA"/>
</dbReference>
<feature type="domain" description="RapZ-like N-terminal" evidence="5">
    <location>
        <begin position="18"/>
        <end position="170"/>
    </location>
</feature>
<dbReference type="Pfam" id="PF03668">
    <property type="entry name" value="RapZ-like_N"/>
    <property type="match status" value="1"/>
</dbReference>
<dbReference type="HAMAP" id="MF_00636">
    <property type="entry name" value="RapZ_like"/>
    <property type="match status" value="1"/>
</dbReference>
<evidence type="ECO:0000313" key="10">
    <source>
        <dbReference type="Proteomes" id="UP000285875"/>
    </source>
</evidence>
<gene>
    <name evidence="7" type="ORF">C0Z10_08300</name>
    <name evidence="8" type="ORF">NCTC13652_00662</name>
</gene>
<evidence type="ECO:0000256" key="4">
    <source>
        <dbReference type="HAMAP-Rule" id="MF_00636"/>
    </source>
</evidence>
<feature type="binding site" evidence="4">
    <location>
        <begin position="72"/>
        <end position="75"/>
    </location>
    <ligand>
        <name>GTP</name>
        <dbReference type="ChEBI" id="CHEBI:37565"/>
    </ligand>
</feature>
<dbReference type="PANTHER" id="PTHR30448">
    <property type="entry name" value="RNASE ADAPTER PROTEIN RAPZ"/>
    <property type="match status" value="1"/>
</dbReference>
<reference evidence="8 9" key="2">
    <citation type="submission" date="2018-12" db="EMBL/GenBank/DDBJ databases">
        <authorList>
            <consortium name="Pathogen Informatics"/>
        </authorList>
    </citation>
    <scope>NUCLEOTIDE SEQUENCE [LARGE SCALE GENOMIC DNA]</scope>
    <source>
        <strain evidence="8 9">NCTC13652</strain>
    </source>
</reference>
<dbReference type="Proteomes" id="UP000285875">
    <property type="component" value="Chromosome"/>
</dbReference>
<dbReference type="AlphaFoldDB" id="A0A3Q9UP98"/>
<evidence type="ECO:0000256" key="1">
    <source>
        <dbReference type="ARBA" id="ARBA00022741"/>
    </source>
</evidence>
<sequence>MSTHDHSSRDDDTGPQRVVVITGISGAGRRTAAHAMEDLGWYVVDNLPPTMLGALIDETSENGVDRLAVVLDVRTRRMFEGIDVALTDLTRRGIDPETVFLEASDEAIVKRQESSRRPLPLQHGGHLMDAISLERRMLSGIRAAADLVIDTTSINARQLAQRIDSVFGGEDAPLTIQLMTFGFKRGVPIDADLVFDVRFLPNPYWVPELRPKTGLSPDVASYVLAQPGARQFIDRVDELLEGMEPGYIREGKKQVTVAIGCTGGKHRSTAIAEELATRLRSRGRPVAVLHRDLGRE</sequence>
<evidence type="ECO:0000313" key="7">
    <source>
        <dbReference type="EMBL" id="AZZ39752.1"/>
    </source>
</evidence>
<dbReference type="STRING" id="1122997.GCA_000425285_01495"/>
<keyword evidence="1 4" id="KW-0547">Nucleotide-binding</keyword>
<protein>
    <submittedName>
        <fullName evidence="8">GlmZ(SRNA)-inactivating NTPase</fullName>
    </submittedName>
    <submittedName>
        <fullName evidence="7">RNase adapter RapZ</fullName>
    </submittedName>
</protein>
<proteinExistence type="inferred from homology"/>
<feature type="domain" description="RapZ C-terminal" evidence="6">
    <location>
        <begin position="174"/>
        <end position="293"/>
    </location>
</feature>
<keyword evidence="2 4" id="KW-0067">ATP-binding</keyword>
<dbReference type="PIRSF" id="PIRSF005052">
    <property type="entry name" value="P-loopkin"/>
    <property type="match status" value="1"/>
</dbReference>
<reference evidence="7" key="3">
    <citation type="journal article" date="2019" name="Microorganisms">
        <title>Red-Brown Pigmentation of Acidipropionibacterium jensenii Is Tied to Haemolytic Activity and cyl-Like Gene Cluster.</title>
        <authorList>
            <person name="Deptula P."/>
            <person name="Loivamaa I."/>
            <person name="Smolander O.P."/>
            <person name="Laine P."/>
            <person name="Roberts R.J."/>
            <person name="Piironen V."/>
            <person name="Paulin L."/>
            <person name="Savijoki K."/>
            <person name="Auvinen P."/>
            <person name="Varmanen P."/>
        </authorList>
    </citation>
    <scope>NUCLEOTIDE SEQUENCE</scope>
    <source>
        <strain evidence="7">JS280</strain>
    </source>
</reference>
<evidence type="ECO:0000259" key="6">
    <source>
        <dbReference type="Pfam" id="PF22740"/>
    </source>
</evidence>
<dbReference type="OrthoDB" id="9784461at2"/>
<dbReference type="GeneID" id="82886059"/>
<keyword evidence="9" id="KW-1185">Reference proteome</keyword>
<dbReference type="KEGG" id="aji:C0Z10_08300"/>
<evidence type="ECO:0000256" key="2">
    <source>
        <dbReference type="ARBA" id="ARBA00022840"/>
    </source>
</evidence>
<keyword evidence="3 4" id="KW-0342">GTP-binding</keyword>
<dbReference type="RefSeq" id="WP_084149355.1">
    <property type="nucleotide sequence ID" value="NZ_CP025570.1"/>
</dbReference>
<dbReference type="InterPro" id="IPR053930">
    <property type="entry name" value="RapZ-like_N"/>
</dbReference>
<dbReference type="GO" id="GO:0005524">
    <property type="term" value="F:ATP binding"/>
    <property type="evidence" value="ECO:0007669"/>
    <property type="project" value="UniProtKB-UniRule"/>
</dbReference>
<evidence type="ECO:0000313" key="9">
    <source>
        <dbReference type="Proteomes" id="UP000277858"/>
    </source>
</evidence>
<evidence type="ECO:0000256" key="3">
    <source>
        <dbReference type="ARBA" id="ARBA00023134"/>
    </source>
</evidence>
<feature type="binding site" evidence="4">
    <location>
        <begin position="23"/>
        <end position="30"/>
    </location>
    <ligand>
        <name>ATP</name>
        <dbReference type="ChEBI" id="CHEBI:30616"/>
    </ligand>
</feature>
<dbReference type="InterPro" id="IPR027417">
    <property type="entry name" value="P-loop_NTPase"/>
</dbReference>
<organism evidence="7 10">
    <name type="scientific">Acidipropionibacterium jensenii</name>
    <dbReference type="NCBI Taxonomy" id="1749"/>
    <lineage>
        <taxon>Bacteria</taxon>
        <taxon>Bacillati</taxon>
        <taxon>Actinomycetota</taxon>
        <taxon>Actinomycetes</taxon>
        <taxon>Propionibacteriales</taxon>
        <taxon>Propionibacteriaceae</taxon>
        <taxon>Acidipropionibacterium</taxon>
    </lineage>
</organism>
<name>A0A3Q9UP98_9ACTN</name>
<dbReference type="Pfam" id="PF22740">
    <property type="entry name" value="PapZ_C"/>
    <property type="match status" value="1"/>
</dbReference>
<dbReference type="PANTHER" id="PTHR30448:SF0">
    <property type="entry name" value="RNASE ADAPTER PROTEIN RAPZ"/>
    <property type="match status" value="1"/>
</dbReference>
<reference evidence="10" key="1">
    <citation type="submission" date="2017-12" db="EMBL/GenBank/DDBJ databases">
        <title>Whole genome sequencing of Acidipropionibacterium jensenii strains JS279 and JS280.</title>
        <authorList>
            <person name="Deptula P."/>
            <person name="Laine P."/>
            <person name="Smolander O.-P."/>
            <person name="Paulin L."/>
            <person name="Auvinen P."/>
            <person name="Varmanen P."/>
        </authorList>
    </citation>
    <scope>NUCLEOTIDE SEQUENCE [LARGE SCALE GENOMIC DNA]</scope>
    <source>
        <strain evidence="10">JS280</strain>
    </source>
</reference>
<evidence type="ECO:0000313" key="8">
    <source>
        <dbReference type="EMBL" id="VEI02485.1"/>
    </source>
</evidence>
<dbReference type="Proteomes" id="UP000277858">
    <property type="component" value="Chromosome"/>
</dbReference>
<dbReference type="GO" id="GO:0005525">
    <property type="term" value="F:GTP binding"/>
    <property type="evidence" value="ECO:0007669"/>
    <property type="project" value="UniProtKB-UniRule"/>
</dbReference>
<accession>A0A3Q9UP98</accession>
<dbReference type="InterPro" id="IPR053931">
    <property type="entry name" value="RapZ_C"/>
</dbReference>
<dbReference type="SUPFAM" id="SSF52540">
    <property type="entry name" value="P-loop containing nucleoside triphosphate hydrolases"/>
    <property type="match status" value="1"/>
</dbReference>